<dbReference type="EMBL" id="MHLB01000016">
    <property type="protein sequence ID" value="OGZ02345.1"/>
    <property type="molecule type" value="Genomic_DNA"/>
</dbReference>
<dbReference type="Proteomes" id="UP000178348">
    <property type="component" value="Unassembled WGS sequence"/>
</dbReference>
<dbReference type="AlphaFoldDB" id="A0A1G2CLS4"/>
<reference evidence="1 2" key="1">
    <citation type="journal article" date="2016" name="Nat. Commun.">
        <title>Thousands of microbial genomes shed light on interconnected biogeochemical processes in an aquifer system.</title>
        <authorList>
            <person name="Anantharaman K."/>
            <person name="Brown C.T."/>
            <person name="Hug L.A."/>
            <person name="Sharon I."/>
            <person name="Castelle C.J."/>
            <person name="Probst A.J."/>
            <person name="Thomas B.C."/>
            <person name="Singh A."/>
            <person name="Wilkins M.J."/>
            <person name="Karaoz U."/>
            <person name="Brodie E.L."/>
            <person name="Williams K.H."/>
            <person name="Hubbard S.S."/>
            <person name="Banfield J.F."/>
        </authorList>
    </citation>
    <scope>NUCLEOTIDE SEQUENCE [LARGE SCALE GENOMIC DNA]</scope>
</reference>
<gene>
    <name evidence="1" type="ORF">A2946_02525</name>
</gene>
<sequence>MVGIEPMPEVARTKGGEYKEGSRGYALRFSGKENDEMPTEVASAVSDEAEADTWVNFAPIPLGNGDTLTGHPETGRWLSDTERVPLAPFALVGWHGPRCKGVLARDGGNYFCLKCAKKKKSKKFVRKISCAEGFTFGEWRKRGARKFGKREG</sequence>
<organism evidence="1 2">
    <name type="scientific">Candidatus Liptonbacteria bacterium RIFCSPLOWO2_01_FULL_53_13</name>
    <dbReference type="NCBI Taxonomy" id="1798651"/>
    <lineage>
        <taxon>Bacteria</taxon>
        <taxon>Candidatus Liptoniibacteriota</taxon>
    </lineage>
</organism>
<accession>A0A1G2CLS4</accession>
<protein>
    <submittedName>
        <fullName evidence="1">Uncharacterized protein</fullName>
    </submittedName>
</protein>
<evidence type="ECO:0000313" key="1">
    <source>
        <dbReference type="EMBL" id="OGZ02345.1"/>
    </source>
</evidence>
<comment type="caution">
    <text evidence="1">The sequence shown here is derived from an EMBL/GenBank/DDBJ whole genome shotgun (WGS) entry which is preliminary data.</text>
</comment>
<name>A0A1G2CLS4_9BACT</name>
<proteinExistence type="predicted"/>
<evidence type="ECO:0000313" key="2">
    <source>
        <dbReference type="Proteomes" id="UP000178348"/>
    </source>
</evidence>